<evidence type="ECO:0008006" key="5">
    <source>
        <dbReference type="Google" id="ProtNLM"/>
    </source>
</evidence>
<evidence type="ECO:0000256" key="1">
    <source>
        <dbReference type="SAM" id="MobiDB-lite"/>
    </source>
</evidence>
<feature type="signal peptide" evidence="2">
    <location>
        <begin position="1"/>
        <end position="22"/>
    </location>
</feature>
<reference evidence="3" key="1">
    <citation type="submission" date="2021-03" db="EMBL/GenBank/DDBJ databases">
        <authorList>
            <person name="Bekaert M."/>
        </authorList>
    </citation>
    <scope>NUCLEOTIDE SEQUENCE</scope>
</reference>
<dbReference type="InterPro" id="IPR013783">
    <property type="entry name" value="Ig-like_fold"/>
</dbReference>
<evidence type="ECO:0000313" key="4">
    <source>
        <dbReference type="Proteomes" id="UP000683360"/>
    </source>
</evidence>
<dbReference type="Proteomes" id="UP000683360">
    <property type="component" value="Unassembled WGS sequence"/>
</dbReference>
<organism evidence="3 4">
    <name type="scientific">Mytilus edulis</name>
    <name type="common">Blue mussel</name>
    <dbReference type="NCBI Taxonomy" id="6550"/>
    <lineage>
        <taxon>Eukaryota</taxon>
        <taxon>Metazoa</taxon>
        <taxon>Spiralia</taxon>
        <taxon>Lophotrochozoa</taxon>
        <taxon>Mollusca</taxon>
        <taxon>Bivalvia</taxon>
        <taxon>Autobranchia</taxon>
        <taxon>Pteriomorphia</taxon>
        <taxon>Mytilida</taxon>
        <taxon>Mytiloidea</taxon>
        <taxon>Mytilidae</taxon>
        <taxon>Mytilinae</taxon>
        <taxon>Mytilus</taxon>
    </lineage>
</organism>
<sequence length="307" mass="34406">MAMMEHLLSSIIVCLLISTAFAITVRLNGPKYTRRNDVITFNCSTDTPSVGLEAEILINSKTYTNMRTHNNICFSAVQGVGCAEDVYFSGPTLNVGSPLVAGTTARVTCQVLTNLKDVNLSWNCVNNGHENKTKTSNQYLSALTFIVKPFHQNTNCTCTGSFEEYHISSAVLLDVNSPPIILSTKIATENGVTITVKFYSTSDIKRPVWFSMSEPISDSTGVNVTIYNTTLALPVHNREIKCKGYVAKIYHSAPESMEDDHVYERTNPQYLELSEILQERHYSDIKEEEDELQLSRSDDWEDYEEID</sequence>
<evidence type="ECO:0000313" key="3">
    <source>
        <dbReference type="EMBL" id="CAG2212097.1"/>
    </source>
</evidence>
<feature type="region of interest" description="Disordered" evidence="1">
    <location>
        <begin position="286"/>
        <end position="307"/>
    </location>
</feature>
<proteinExistence type="predicted"/>
<dbReference type="Gene3D" id="2.60.40.10">
    <property type="entry name" value="Immunoglobulins"/>
    <property type="match status" value="1"/>
</dbReference>
<keyword evidence="4" id="KW-1185">Reference proteome</keyword>
<keyword evidence="2" id="KW-0732">Signal</keyword>
<feature type="chain" id="PRO_5035904801" description="Ig-like domain-containing protein" evidence="2">
    <location>
        <begin position="23"/>
        <end position="307"/>
    </location>
</feature>
<dbReference type="AlphaFoldDB" id="A0A8S3RZE4"/>
<protein>
    <recommendedName>
        <fullName evidence="5">Ig-like domain-containing protein</fullName>
    </recommendedName>
</protein>
<dbReference type="InterPro" id="IPR036179">
    <property type="entry name" value="Ig-like_dom_sf"/>
</dbReference>
<gene>
    <name evidence="3" type="ORF">MEDL_26085</name>
</gene>
<dbReference type="EMBL" id="CAJPWZ010001288">
    <property type="protein sequence ID" value="CAG2212097.1"/>
    <property type="molecule type" value="Genomic_DNA"/>
</dbReference>
<comment type="caution">
    <text evidence="3">The sequence shown here is derived from an EMBL/GenBank/DDBJ whole genome shotgun (WGS) entry which is preliminary data.</text>
</comment>
<evidence type="ECO:0000256" key="2">
    <source>
        <dbReference type="SAM" id="SignalP"/>
    </source>
</evidence>
<dbReference type="OrthoDB" id="6108004at2759"/>
<dbReference type="SUPFAM" id="SSF48726">
    <property type="entry name" value="Immunoglobulin"/>
    <property type="match status" value="1"/>
</dbReference>
<accession>A0A8S3RZE4</accession>
<name>A0A8S3RZE4_MYTED</name>